<sequence>MLITMILSLEEAYHLLKKEKVPEHIVKHSEKVALVSLFIGCFLKEIDKNIDLHLLTVGALLHDIKKYKSFLTGEDHALLGYEYMKKLGYERIGDIIKAHIYLELGSLDAFITEEEIVHYADKRVMHEKIVSLKERFDDLKKRYGKNEQTILRLESLERLNYLIEKRIFKRLPFTPDKIMELEKIKEVKDVLFRCVKSCSSCWWNIL</sequence>
<dbReference type="Gene3D" id="1.10.3210.10">
    <property type="entry name" value="Hypothetical protein af1432"/>
    <property type="match status" value="1"/>
</dbReference>
<dbReference type="CDD" id="cd00077">
    <property type="entry name" value="HDc"/>
    <property type="match status" value="1"/>
</dbReference>
<evidence type="ECO:0000313" key="2">
    <source>
        <dbReference type="EMBL" id="PMP64955.1"/>
    </source>
</evidence>
<dbReference type="Pfam" id="PF01966">
    <property type="entry name" value="HD"/>
    <property type="match status" value="1"/>
</dbReference>
<organism evidence="2 3">
    <name type="scientific">Thermodesulfobacterium geofontis</name>
    <dbReference type="NCBI Taxonomy" id="1295609"/>
    <lineage>
        <taxon>Bacteria</taxon>
        <taxon>Pseudomonadati</taxon>
        <taxon>Thermodesulfobacteriota</taxon>
        <taxon>Thermodesulfobacteria</taxon>
        <taxon>Thermodesulfobacteriales</taxon>
        <taxon>Thermodesulfobacteriaceae</taxon>
        <taxon>Thermodesulfobacterium</taxon>
    </lineage>
</organism>
<accession>A0A2N7PLM2</accession>
<proteinExistence type="predicted"/>
<dbReference type="InterPro" id="IPR003607">
    <property type="entry name" value="HD/PDEase_dom"/>
</dbReference>
<dbReference type="NCBIfam" id="TIGR00277">
    <property type="entry name" value="HDIG"/>
    <property type="match status" value="1"/>
</dbReference>
<dbReference type="InterPro" id="IPR006674">
    <property type="entry name" value="HD_domain"/>
</dbReference>
<evidence type="ECO:0000259" key="1">
    <source>
        <dbReference type="Pfam" id="PF01966"/>
    </source>
</evidence>
<dbReference type="AlphaFoldDB" id="A0A2N7PLM2"/>
<protein>
    <recommendedName>
        <fullName evidence="1">HD domain-containing protein</fullName>
    </recommendedName>
</protein>
<comment type="caution">
    <text evidence="2">The sequence shown here is derived from an EMBL/GenBank/DDBJ whole genome shotgun (WGS) entry which is preliminary data.</text>
</comment>
<feature type="domain" description="HD" evidence="1">
    <location>
        <begin position="27"/>
        <end position="122"/>
    </location>
</feature>
<dbReference type="SUPFAM" id="SSF109604">
    <property type="entry name" value="HD-domain/PDEase-like"/>
    <property type="match status" value="1"/>
</dbReference>
<name>A0A2N7PLM2_9BACT</name>
<dbReference type="Proteomes" id="UP000235460">
    <property type="component" value="Unassembled WGS sequence"/>
</dbReference>
<dbReference type="EMBL" id="PNIK01000106">
    <property type="protein sequence ID" value="PMP64955.1"/>
    <property type="molecule type" value="Genomic_DNA"/>
</dbReference>
<reference evidence="2 3" key="1">
    <citation type="submission" date="2018-01" db="EMBL/GenBank/DDBJ databases">
        <title>Metagenomic assembled genomes from two thermal pools in the Uzon Caldera, Kamchatka, Russia.</title>
        <authorList>
            <person name="Wilkins L."/>
            <person name="Ettinger C."/>
        </authorList>
    </citation>
    <scope>NUCLEOTIDE SEQUENCE [LARGE SCALE GENOMIC DNA]</scope>
    <source>
        <strain evidence="2">ZAV-08</strain>
    </source>
</reference>
<dbReference type="InterPro" id="IPR006675">
    <property type="entry name" value="HDIG_dom"/>
</dbReference>
<evidence type="ECO:0000313" key="3">
    <source>
        <dbReference type="Proteomes" id="UP000235460"/>
    </source>
</evidence>
<gene>
    <name evidence="2" type="ORF">C0190_07320</name>
</gene>